<dbReference type="AlphaFoldDB" id="A0A6C0C1W8"/>
<accession>A0A6C0C1W8</accession>
<evidence type="ECO:0000256" key="2">
    <source>
        <dbReference type="SAM" id="Phobius"/>
    </source>
</evidence>
<feature type="region of interest" description="Disordered" evidence="1">
    <location>
        <begin position="53"/>
        <end position="121"/>
    </location>
</feature>
<feature type="compositionally biased region" description="Polar residues" evidence="1">
    <location>
        <begin position="85"/>
        <end position="97"/>
    </location>
</feature>
<name>A0A6C0C1W8_9ZZZZ</name>
<protein>
    <submittedName>
        <fullName evidence="3">Uncharacterized protein</fullName>
    </submittedName>
</protein>
<proteinExistence type="predicted"/>
<evidence type="ECO:0000313" key="3">
    <source>
        <dbReference type="EMBL" id="QHS97553.1"/>
    </source>
</evidence>
<organism evidence="3">
    <name type="scientific">viral metagenome</name>
    <dbReference type="NCBI Taxonomy" id="1070528"/>
    <lineage>
        <taxon>unclassified sequences</taxon>
        <taxon>metagenomes</taxon>
        <taxon>organismal metagenomes</taxon>
    </lineage>
</organism>
<feature type="compositionally biased region" description="Polar residues" evidence="1">
    <location>
        <begin position="105"/>
        <end position="115"/>
    </location>
</feature>
<keyword evidence="2" id="KW-1133">Transmembrane helix</keyword>
<keyword evidence="2" id="KW-0812">Transmembrane</keyword>
<keyword evidence="2" id="KW-0472">Membrane</keyword>
<dbReference type="EMBL" id="MN739300">
    <property type="protein sequence ID" value="QHS97553.1"/>
    <property type="molecule type" value="Genomic_DNA"/>
</dbReference>
<evidence type="ECO:0000256" key="1">
    <source>
        <dbReference type="SAM" id="MobiDB-lite"/>
    </source>
</evidence>
<reference evidence="3" key="1">
    <citation type="journal article" date="2020" name="Nature">
        <title>Giant virus diversity and host interactions through global metagenomics.</title>
        <authorList>
            <person name="Schulz F."/>
            <person name="Roux S."/>
            <person name="Paez-Espino D."/>
            <person name="Jungbluth S."/>
            <person name="Walsh D.A."/>
            <person name="Denef V.J."/>
            <person name="McMahon K.D."/>
            <person name="Konstantinidis K.T."/>
            <person name="Eloe-Fadrosh E.A."/>
            <person name="Kyrpides N.C."/>
            <person name="Woyke T."/>
        </authorList>
    </citation>
    <scope>NUCLEOTIDE SEQUENCE</scope>
    <source>
        <strain evidence="3">GVMAG-M-3300020182-33</strain>
    </source>
</reference>
<sequence length="501" mass="54611">MGTSKSDSQSSNSRNRNARNKLSTLFYGLGGSLVALGTAAHLYDSATKHRAPALESQALQSPPARSKAAKKGAPASELHVFQSPPARSQKQALTSPRNKLPPAASSEQQDPSNKANHMKELPPNIEGLFSDYISGSEFNALKKTSRDQALFVPSPSYACYCGISLSHLFPSKVSFLVSAESLSRKMDPEDINVGTNLYNAALCSGLPESKVTYSPGCAVSCSNSNLALNYINVLTQLLLAAVNVHANVAYLGDAQHVKLSAMSSIEDVFAGVSLKAMEQSGRGIRILCTICIPRSETCSPRTSTRTYVIEGFKEAAESRTLPPKIEWGVSNFPFGDLEKFTVALASLYSNYNLHFTATTTPVILFVEVNIRIKRYSTTNVGRYEGTSVRNLAITREFVSVAQIHPSDPAQMDSIAPEEHPHVSSANLDVWYNSEPSAQRLLWQRKAHSGWFGPLFFNISGEIVKEDTSGIPDDVRYIEYLSMPWLVVSYIVSHFLSSGVTE</sequence>
<feature type="transmembrane region" description="Helical" evidence="2">
    <location>
        <begin position="24"/>
        <end position="43"/>
    </location>
</feature>